<dbReference type="STRING" id="106370.Francci3_3478"/>
<gene>
    <name evidence="2" type="ordered locus">Francci3_3478</name>
</gene>
<evidence type="ECO:0000313" key="2">
    <source>
        <dbReference type="EMBL" id="ABD12831.1"/>
    </source>
</evidence>
<dbReference type="KEGG" id="fra:Francci3_3478"/>
<name>Q2J7B1_FRACC</name>
<dbReference type="PhylomeDB" id="Q2J7B1"/>
<dbReference type="InterPro" id="IPR008258">
    <property type="entry name" value="Transglycosylase_SLT_dom_1"/>
</dbReference>
<feature type="domain" description="Transglycosylase SLT" evidence="1">
    <location>
        <begin position="41"/>
        <end position="159"/>
    </location>
</feature>
<keyword evidence="3" id="KW-1185">Reference proteome</keyword>
<dbReference type="PANTHER" id="PTHR37423">
    <property type="entry name" value="SOLUBLE LYTIC MUREIN TRANSGLYCOSYLASE-RELATED"/>
    <property type="match status" value="1"/>
</dbReference>
<protein>
    <submittedName>
        <fullName evidence="2">Lytic transglycosylase</fullName>
    </submittedName>
</protein>
<sequence length="175" mass="18596">MINGVPARSTLAAFIVITLMSGCGVLRYPHVDVPDDLVPVFRSAAATYGVLTAAQLAAQARVESKFDAQAVSRAGARGIMQFLPTTWAEFGIDGNHDGITDPLDPLDAIPSAAFYEARLAQEVGYLPGDRVSLILAAYNAGPAAVRTAGGIPDFQETRAYVTKVHDWAATYSDRL</sequence>
<reference evidence="2 3" key="1">
    <citation type="journal article" date="2007" name="Genome Res.">
        <title>Genome characteristics of facultatively symbiotic Frankia sp. strains reflect host range and host plant biogeography.</title>
        <authorList>
            <person name="Normand P."/>
            <person name="Lapierre P."/>
            <person name="Tisa L.S."/>
            <person name="Gogarten J.P."/>
            <person name="Alloisio N."/>
            <person name="Bagnarol E."/>
            <person name="Bassi C.A."/>
            <person name="Berry A.M."/>
            <person name="Bickhart D.M."/>
            <person name="Choisne N."/>
            <person name="Couloux A."/>
            <person name="Cournoyer B."/>
            <person name="Cruveiller S."/>
            <person name="Daubin V."/>
            <person name="Demange N."/>
            <person name="Francino M.P."/>
            <person name="Goltsman E."/>
            <person name="Huang Y."/>
            <person name="Kopp O.R."/>
            <person name="Labarre L."/>
            <person name="Lapidus A."/>
            <person name="Lavire C."/>
            <person name="Marechal J."/>
            <person name="Martinez M."/>
            <person name="Mastronunzio J.E."/>
            <person name="Mullin B.C."/>
            <person name="Niemann J."/>
            <person name="Pujic P."/>
            <person name="Rawnsley T."/>
            <person name="Rouy Z."/>
            <person name="Schenowitz C."/>
            <person name="Sellstedt A."/>
            <person name="Tavares F."/>
            <person name="Tomkins J.P."/>
            <person name="Vallenet D."/>
            <person name="Valverde C."/>
            <person name="Wall L.G."/>
            <person name="Wang Y."/>
            <person name="Medigue C."/>
            <person name="Benson D.R."/>
        </authorList>
    </citation>
    <scope>NUCLEOTIDE SEQUENCE [LARGE SCALE GENOMIC DNA]</scope>
    <source>
        <strain evidence="3">DSM 45818 / CECT 9043 / CcI3</strain>
    </source>
</reference>
<dbReference type="PANTHER" id="PTHR37423:SF2">
    <property type="entry name" value="MEMBRANE-BOUND LYTIC MUREIN TRANSGLYCOSYLASE C"/>
    <property type="match status" value="1"/>
</dbReference>
<dbReference type="CDD" id="cd13399">
    <property type="entry name" value="Slt35-like"/>
    <property type="match status" value="1"/>
</dbReference>
<dbReference type="HOGENOM" id="CLU_106227_0_0_11"/>
<accession>Q2J7B1</accession>
<dbReference type="Proteomes" id="UP000001937">
    <property type="component" value="Chromosome"/>
</dbReference>
<organism evidence="2 3">
    <name type="scientific">Frankia casuarinae (strain DSM 45818 / CECT 9043 / HFP020203 / CcI3)</name>
    <dbReference type="NCBI Taxonomy" id="106370"/>
    <lineage>
        <taxon>Bacteria</taxon>
        <taxon>Bacillati</taxon>
        <taxon>Actinomycetota</taxon>
        <taxon>Actinomycetes</taxon>
        <taxon>Frankiales</taxon>
        <taxon>Frankiaceae</taxon>
        <taxon>Frankia</taxon>
    </lineage>
</organism>
<dbReference type="EMBL" id="CP000249">
    <property type="protein sequence ID" value="ABD12831.1"/>
    <property type="molecule type" value="Genomic_DNA"/>
</dbReference>
<proteinExistence type="predicted"/>
<dbReference type="eggNOG" id="COG0741">
    <property type="taxonomic scope" value="Bacteria"/>
</dbReference>
<evidence type="ECO:0000313" key="3">
    <source>
        <dbReference type="Proteomes" id="UP000001937"/>
    </source>
</evidence>
<dbReference type="Pfam" id="PF01464">
    <property type="entry name" value="SLT"/>
    <property type="match status" value="1"/>
</dbReference>
<dbReference type="Gene3D" id="1.10.530.10">
    <property type="match status" value="1"/>
</dbReference>
<dbReference type="OrthoDB" id="9815778at2"/>
<dbReference type="SUPFAM" id="SSF53955">
    <property type="entry name" value="Lysozyme-like"/>
    <property type="match status" value="1"/>
</dbReference>
<evidence type="ECO:0000259" key="1">
    <source>
        <dbReference type="Pfam" id="PF01464"/>
    </source>
</evidence>
<dbReference type="InterPro" id="IPR023346">
    <property type="entry name" value="Lysozyme-like_dom_sf"/>
</dbReference>
<dbReference type="RefSeq" id="WP_011437856.1">
    <property type="nucleotide sequence ID" value="NC_007777.1"/>
</dbReference>
<dbReference type="CAZy" id="GH23">
    <property type="family name" value="Glycoside Hydrolase Family 23"/>
</dbReference>
<dbReference type="AlphaFoldDB" id="Q2J7B1"/>